<keyword evidence="9" id="KW-1185">Reference proteome</keyword>
<evidence type="ECO:0000256" key="2">
    <source>
        <dbReference type="ARBA" id="ARBA00006275"/>
    </source>
</evidence>
<comment type="subcellular location">
    <subcellularLocation>
        <location evidence="1">Cell outer membrane</location>
    </subcellularLocation>
</comment>
<dbReference type="EMBL" id="JAGTXB010000004">
    <property type="protein sequence ID" value="MBS0027627.1"/>
    <property type="molecule type" value="Genomic_DNA"/>
</dbReference>
<dbReference type="RefSeq" id="WP_211972733.1">
    <property type="nucleotide sequence ID" value="NZ_CBFHAM010000001.1"/>
</dbReference>
<comment type="similarity">
    <text evidence="2">Belongs to the SusD family.</text>
</comment>
<feature type="domain" description="RagB/SusD" evidence="6">
    <location>
        <begin position="327"/>
        <end position="487"/>
    </location>
</feature>
<evidence type="ECO:0000259" key="6">
    <source>
        <dbReference type="Pfam" id="PF07980"/>
    </source>
</evidence>
<comment type="caution">
    <text evidence="8">The sequence shown here is derived from an EMBL/GenBank/DDBJ whole genome shotgun (WGS) entry which is preliminary data.</text>
</comment>
<dbReference type="Pfam" id="PF07980">
    <property type="entry name" value="SusD_RagB"/>
    <property type="match status" value="1"/>
</dbReference>
<protein>
    <submittedName>
        <fullName evidence="8">RagB/SusD family nutrient uptake outer membrane protein</fullName>
    </submittedName>
</protein>
<evidence type="ECO:0000313" key="9">
    <source>
        <dbReference type="Proteomes" id="UP000676386"/>
    </source>
</evidence>
<accession>A0ABS5IZN0</accession>
<reference evidence="8 9" key="1">
    <citation type="submission" date="2021-04" db="EMBL/GenBank/DDBJ databases">
        <title>Chitinophaga sp. nov., isolated from the rhizosphere soil.</title>
        <authorList>
            <person name="He S."/>
        </authorList>
    </citation>
    <scope>NUCLEOTIDE SEQUENCE [LARGE SCALE GENOMIC DNA]</scope>
    <source>
        <strain evidence="8 9">2R12</strain>
    </source>
</reference>
<keyword evidence="4" id="KW-0472">Membrane</keyword>
<evidence type="ECO:0000256" key="4">
    <source>
        <dbReference type="ARBA" id="ARBA00023136"/>
    </source>
</evidence>
<dbReference type="InterPro" id="IPR033985">
    <property type="entry name" value="SusD-like_N"/>
</dbReference>
<gene>
    <name evidence="8" type="ORF">KE626_09935</name>
</gene>
<name>A0ABS5IZN0_9BACT</name>
<feature type="domain" description="SusD-like N-terminal" evidence="7">
    <location>
        <begin position="71"/>
        <end position="238"/>
    </location>
</feature>
<dbReference type="Proteomes" id="UP000676386">
    <property type="component" value="Unassembled WGS sequence"/>
</dbReference>
<evidence type="ECO:0000259" key="7">
    <source>
        <dbReference type="Pfam" id="PF14322"/>
    </source>
</evidence>
<dbReference type="Pfam" id="PF14322">
    <property type="entry name" value="SusD-like_3"/>
    <property type="match status" value="1"/>
</dbReference>
<dbReference type="InterPro" id="IPR011990">
    <property type="entry name" value="TPR-like_helical_dom_sf"/>
</dbReference>
<evidence type="ECO:0000256" key="5">
    <source>
        <dbReference type="ARBA" id="ARBA00023237"/>
    </source>
</evidence>
<evidence type="ECO:0000256" key="1">
    <source>
        <dbReference type="ARBA" id="ARBA00004442"/>
    </source>
</evidence>
<keyword evidence="3" id="KW-0732">Signal</keyword>
<dbReference type="InterPro" id="IPR012944">
    <property type="entry name" value="SusD_RagB_dom"/>
</dbReference>
<dbReference type="Gene3D" id="1.25.40.390">
    <property type="match status" value="1"/>
</dbReference>
<dbReference type="PROSITE" id="PS51257">
    <property type="entry name" value="PROKAR_LIPOPROTEIN"/>
    <property type="match status" value="1"/>
</dbReference>
<evidence type="ECO:0000256" key="3">
    <source>
        <dbReference type="ARBA" id="ARBA00022729"/>
    </source>
</evidence>
<keyword evidence="5" id="KW-0998">Cell outer membrane</keyword>
<organism evidence="8 9">
    <name type="scientific">Chitinophaga hostae</name>
    <dbReference type="NCBI Taxonomy" id="2831022"/>
    <lineage>
        <taxon>Bacteria</taxon>
        <taxon>Pseudomonadati</taxon>
        <taxon>Bacteroidota</taxon>
        <taxon>Chitinophagia</taxon>
        <taxon>Chitinophagales</taxon>
        <taxon>Chitinophagaceae</taxon>
        <taxon>Chitinophaga</taxon>
    </lineage>
</organism>
<proteinExistence type="inferred from homology"/>
<dbReference type="SUPFAM" id="SSF48452">
    <property type="entry name" value="TPR-like"/>
    <property type="match status" value="1"/>
</dbReference>
<evidence type="ECO:0000313" key="8">
    <source>
        <dbReference type="EMBL" id="MBS0027627.1"/>
    </source>
</evidence>
<sequence length="497" mass="56393">MKRIFVIALLALGMVSCKKFLEEKSQTDVIPKTTKDFGEILYTNGYPTSGTLLQPHLTLMDDDVQCYNGPALDGLQDYITTNAAAFQWQRDFIDRCQEAGSMDKDAFNSWRTYYKLILGANVALQYLDKSEGSATEKMMYKGEAYALRAFYHFMLVNLYAKPYNDATTTPDKLDGVPLMLSANLSEALPARSTVKEVYNQVVSDLDSAANLLGQVKSDQKLFRISHVAVHLLASRVYLYMEQWNKVIENADYVLSYHPQLMELNGWGDPEPISKPILGGGNVETIWYYGSMLEQFPKGIGQAYEISANLAACFDASDLRSQVYFNATPDWLKQWVTPDYTCQKSAGGSDNFGNMGSAWRSSEAYLNRAEAYIQLYKTKGDAGAAAEALKSLNTLRAKRIDRSSFTNWEMKPADTLLQMCRMERRRELFRECAHRWFDLKRYGMPAIRHVFTPDMSTTVSYKLDARDPQYVIPIPNEVLLRNTQLPQNQQIAGLRQPQ</sequence>